<evidence type="ECO:0000313" key="13">
    <source>
        <dbReference type="Proteomes" id="UP001528673"/>
    </source>
</evidence>
<dbReference type="InterPro" id="IPR051310">
    <property type="entry name" value="MCP_chemotaxis"/>
</dbReference>
<evidence type="ECO:0000256" key="8">
    <source>
        <dbReference type="PROSITE-ProRule" id="PRU00284"/>
    </source>
</evidence>
<dbReference type="CDD" id="cd11386">
    <property type="entry name" value="MCP_signal"/>
    <property type="match status" value="1"/>
</dbReference>
<keyword evidence="5 9" id="KW-1133">Transmembrane helix</keyword>
<reference evidence="12 13" key="1">
    <citation type="submission" date="2023-02" db="EMBL/GenBank/DDBJ databases">
        <title>Bacterial whole genomic sequence of Curvibacter sp. HBC61.</title>
        <authorList>
            <person name="Le V."/>
            <person name="Ko S.-R."/>
            <person name="Ahn C.-Y."/>
            <person name="Oh H.-M."/>
        </authorList>
    </citation>
    <scope>NUCLEOTIDE SEQUENCE [LARGE SCALE GENOMIC DNA]</scope>
    <source>
        <strain evidence="12 13">HBC61</strain>
    </source>
</reference>
<dbReference type="Pfam" id="PF17200">
    <property type="entry name" value="sCache_2"/>
    <property type="match status" value="1"/>
</dbReference>
<keyword evidence="8" id="KW-0807">Transducer</keyword>
<dbReference type="InterPro" id="IPR033480">
    <property type="entry name" value="sCache_2"/>
</dbReference>
<dbReference type="SMART" id="SM01049">
    <property type="entry name" value="Cache_2"/>
    <property type="match status" value="1"/>
</dbReference>
<keyword evidence="13" id="KW-1185">Reference proteome</keyword>
<feature type="domain" description="Methyl-accepting transducer" evidence="10">
    <location>
        <begin position="304"/>
        <end position="533"/>
    </location>
</feature>
<dbReference type="EMBL" id="JAQSIP010000001">
    <property type="protein sequence ID" value="MDD0837303.1"/>
    <property type="molecule type" value="Genomic_DNA"/>
</dbReference>
<evidence type="ECO:0000259" key="11">
    <source>
        <dbReference type="PROSITE" id="PS50885"/>
    </source>
</evidence>
<keyword evidence="6 9" id="KW-0472">Membrane</keyword>
<keyword evidence="2" id="KW-1003">Cell membrane</keyword>
<evidence type="ECO:0000256" key="7">
    <source>
        <dbReference type="ARBA" id="ARBA00029447"/>
    </source>
</evidence>
<dbReference type="PROSITE" id="PS50885">
    <property type="entry name" value="HAMP"/>
    <property type="match status" value="1"/>
</dbReference>
<evidence type="ECO:0000256" key="2">
    <source>
        <dbReference type="ARBA" id="ARBA00022475"/>
    </source>
</evidence>
<dbReference type="PROSITE" id="PS50111">
    <property type="entry name" value="CHEMOTAXIS_TRANSDUC_2"/>
    <property type="match status" value="1"/>
</dbReference>
<dbReference type="Gene3D" id="1.10.287.950">
    <property type="entry name" value="Methyl-accepting chemotaxis protein"/>
    <property type="match status" value="1"/>
</dbReference>
<keyword evidence="3" id="KW-0488">Methylation</keyword>
<dbReference type="InterPro" id="IPR004089">
    <property type="entry name" value="MCPsignal_dom"/>
</dbReference>
<dbReference type="Pfam" id="PF00672">
    <property type="entry name" value="HAMP"/>
    <property type="match status" value="1"/>
</dbReference>
<feature type="domain" description="HAMP" evidence="11">
    <location>
        <begin position="247"/>
        <end position="299"/>
    </location>
</feature>
<accession>A0ABT5MTE0</accession>
<dbReference type="SMART" id="SM00283">
    <property type="entry name" value="MA"/>
    <property type="match status" value="1"/>
</dbReference>
<feature type="transmembrane region" description="Helical" evidence="9">
    <location>
        <begin position="223"/>
        <end position="248"/>
    </location>
</feature>
<dbReference type="RefSeq" id="WP_273948297.1">
    <property type="nucleotide sequence ID" value="NZ_JAQSIP010000001.1"/>
</dbReference>
<evidence type="ECO:0000256" key="6">
    <source>
        <dbReference type="ARBA" id="ARBA00023136"/>
    </source>
</evidence>
<evidence type="ECO:0000256" key="4">
    <source>
        <dbReference type="ARBA" id="ARBA00022692"/>
    </source>
</evidence>
<keyword evidence="4 9" id="KW-0812">Transmembrane</keyword>
<dbReference type="PANTHER" id="PTHR43531:SF14">
    <property type="entry name" value="METHYL-ACCEPTING CHEMOTAXIS PROTEIN I-RELATED"/>
    <property type="match status" value="1"/>
</dbReference>
<comment type="similarity">
    <text evidence="7">Belongs to the methyl-accepting chemotaxis (MCP) protein family.</text>
</comment>
<dbReference type="Gene3D" id="3.30.450.20">
    <property type="entry name" value="PAS domain"/>
    <property type="match status" value="1"/>
</dbReference>
<protein>
    <submittedName>
        <fullName evidence="12">Methyl-accepting chemotaxis protein</fullName>
    </submittedName>
</protein>
<dbReference type="SMART" id="SM00304">
    <property type="entry name" value="HAMP"/>
    <property type="match status" value="1"/>
</dbReference>
<evidence type="ECO:0000256" key="9">
    <source>
        <dbReference type="SAM" id="Phobius"/>
    </source>
</evidence>
<proteinExistence type="inferred from homology"/>
<feature type="transmembrane region" description="Helical" evidence="9">
    <location>
        <begin position="43"/>
        <end position="64"/>
    </location>
</feature>
<evidence type="ECO:0000256" key="1">
    <source>
        <dbReference type="ARBA" id="ARBA00004651"/>
    </source>
</evidence>
<comment type="subcellular location">
    <subcellularLocation>
        <location evidence="1">Cell membrane</location>
        <topology evidence="1">Multi-pass membrane protein</topology>
    </subcellularLocation>
</comment>
<dbReference type="Pfam" id="PF00015">
    <property type="entry name" value="MCPsignal"/>
    <property type="match status" value="1"/>
</dbReference>
<evidence type="ECO:0000256" key="3">
    <source>
        <dbReference type="ARBA" id="ARBA00022481"/>
    </source>
</evidence>
<evidence type="ECO:0000313" key="12">
    <source>
        <dbReference type="EMBL" id="MDD0837303.1"/>
    </source>
</evidence>
<gene>
    <name evidence="12" type="ORF">PSQ40_01840</name>
</gene>
<dbReference type="Proteomes" id="UP001528673">
    <property type="component" value="Unassembled WGS sequence"/>
</dbReference>
<evidence type="ECO:0000259" key="10">
    <source>
        <dbReference type="PROSITE" id="PS50111"/>
    </source>
</evidence>
<dbReference type="SUPFAM" id="SSF58104">
    <property type="entry name" value="Methyl-accepting chemotaxis protein (MCP) signaling domain"/>
    <property type="match status" value="1"/>
</dbReference>
<dbReference type="PANTHER" id="PTHR43531">
    <property type="entry name" value="PROTEIN ICFG"/>
    <property type="match status" value="1"/>
</dbReference>
<comment type="caution">
    <text evidence="12">The sequence shown here is derived from an EMBL/GenBank/DDBJ whole genome shotgun (WGS) entry which is preliminary data.</text>
</comment>
<evidence type="ECO:0000256" key="5">
    <source>
        <dbReference type="ARBA" id="ARBA00022989"/>
    </source>
</evidence>
<organism evidence="12 13">
    <name type="scientific">Curvibacter cyanobacteriorum</name>
    <dbReference type="NCBI Taxonomy" id="3026422"/>
    <lineage>
        <taxon>Bacteria</taxon>
        <taxon>Pseudomonadati</taxon>
        <taxon>Pseudomonadota</taxon>
        <taxon>Betaproteobacteria</taxon>
        <taxon>Burkholderiales</taxon>
        <taxon>Comamonadaceae</taxon>
        <taxon>Curvibacter</taxon>
    </lineage>
</organism>
<sequence>MSALLSLDPKRAPEPIRRDLDPGFFRFHGVWAPGVRLFRTLRFAAKALIISLAFLLPLLGLLGWQLNNHTTRALEAREAATRQHVEIAHGLMVWAHRQETAGQISREQAQTLARQAISELRYDKNEYFWINDMHPRVVMHPFKPELNGKDVSDMKDPNGLALFKAFVAVVQARGEGFVDYQWPKPGLDRPVDKVSYVKGFEPWGWIVGSGIYIDDLRAETRQLWVMNLSITVVAVLFAGYLFLSFYRVMDGGLKETRRHLRAMTEGDLTTSPSPWGRDEAAQLMLELRHMQGSLREMVVQVRQSSDQIVHASNEVAAGSMDLSARTEQAAASLEQSASSMEQISATVNVTSGNTDEASRVARQNAESAKQGGQVMGEVVANMNQIRDSSNRIAEIIGTIDGIAFQTNILALNAAVEAARAGEQGRGFAVVAGEVRMLAQRSAEAAREIKSLIGNSVEQVELGTHVVQRAGHTIEDIVASAQRVNALLDEISTGSREQSLGVQQVGQALQELDRMTQQNAALVEQTAAASAAMRERATQLSNQVARFRLPA</sequence>
<dbReference type="InterPro" id="IPR003660">
    <property type="entry name" value="HAMP_dom"/>
</dbReference>
<name>A0ABT5MTE0_9BURK</name>